<gene>
    <name evidence="1" type="ORF">MSG28_004180</name>
</gene>
<sequence>MISEFENLSLGGTNATSNHGDPFPHTELTAEQQKTLIDIRRRKTELLLEIQLCVRRQMKQRFQI</sequence>
<evidence type="ECO:0000313" key="2">
    <source>
        <dbReference type="Proteomes" id="UP001064048"/>
    </source>
</evidence>
<protein>
    <submittedName>
        <fullName evidence="1">Uncharacterized protein</fullName>
    </submittedName>
</protein>
<organism evidence="1 2">
    <name type="scientific">Choristoneura fumiferana</name>
    <name type="common">Spruce budworm moth</name>
    <name type="synonym">Archips fumiferana</name>
    <dbReference type="NCBI Taxonomy" id="7141"/>
    <lineage>
        <taxon>Eukaryota</taxon>
        <taxon>Metazoa</taxon>
        <taxon>Ecdysozoa</taxon>
        <taxon>Arthropoda</taxon>
        <taxon>Hexapoda</taxon>
        <taxon>Insecta</taxon>
        <taxon>Pterygota</taxon>
        <taxon>Neoptera</taxon>
        <taxon>Endopterygota</taxon>
        <taxon>Lepidoptera</taxon>
        <taxon>Glossata</taxon>
        <taxon>Ditrysia</taxon>
        <taxon>Tortricoidea</taxon>
        <taxon>Tortricidae</taxon>
        <taxon>Tortricinae</taxon>
        <taxon>Choristoneura</taxon>
    </lineage>
</organism>
<comment type="caution">
    <text evidence="1">The sequence shown here is derived from an EMBL/GenBank/DDBJ whole genome shotgun (WGS) entry which is preliminary data.</text>
</comment>
<name>A0ACC0KI84_CHOFU</name>
<keyword evidence="2" id="KW-1185">Reference proteome</keyword>
<reference evidence="1 2" key="1">
    <citation type="journal article" date="2022" name="Genome Biol. Evol.">
        <title>The Spruce Budworm Genome: Reconstructing the Evolutionary History of Antifreeze Proteins.</title>
        <authorList>
            <person name="Beliveau C."/>
            <person name="Gagne P."/>
            <person name="Picq S."/>
            <person name="Vernygora O."/>
            <person name="Keeling C.I."/>
            <person name="Pinkney K."/>
            <person name="Doucet D."/>
            <person name="Wen F."/>
            <person name="Johnston J.S."/>
            <person name="Maaroufi H."/>
            <person name="Boyle B."/>
            <person name="Laroche J."/>
            <person name="Dewar K."/>
            <person name="Juretic N."/>
            <person name="Blackburn G."/>
            <person name="Nisole A."/>
            <person name="Brunet B."/>
            <person name="Brandao M."/>
            <person name="Lumley L."/>
            <person name="Duan J."/>
            <person name="Quan G."/>
            <person name="Lucarotti C.J."/>
            <person name="Roe A.D."/>
            <person name="Sperling F.A.H."/>
            <person name="Levesque R.C."/>
            <person name="Cusson M."/>
        </authorList>
    </citation>
    <scope>NUCLEOTIDE SEQUENCE [LARGE SCALE GENOMIC DNA]</scope>
    <source>
        <strain evidence="1">Glfc:IPQL:Cfum</strain>
    </source>
</reference>
<evidence type="ECO:0000313" key="1">
    <source>
        <dbReference type="EMBL" id="KAI8436059.1"/>
    </source>
</evidence>
<dbReference type="Proteomes" id="UP001064048">
    <property type="component" value="Chromosome 6"/>
</dbReference>
<dbReference type="EMBL" id="CM046106">
    <property type="protein sequence ID" value="KAI8436059.1"/>
    <property type="molecule type" value="Genomic_DNA"/>
</dbReference>
<accession>A0ACC0KI84</accession>
<proteinExistence type="predicted"/>